<evidence type="ECO:0000256" key="4">
    <source>
        <dbReference type="ARBA" id="ARBA00022692"/>
    </source>
</evidence>
<dbReference type="RefSeq" id="WP_066398061.1">
    <property type="nucleotide sequence ID" value="NZ_JAGIKZ010000019.1"/>
</dbReference>
<comment type="subcellular location">
    <subcellularLocation>
        <location evidence="1">Membrane</location>
        <topology evidence="1">Multi-pass membrane protein</topology>
    </subcellularLocation>
</comment>
<organism evidence="9 10">
    <name type="scientific">Cytobacillus eiseniae</name>
    <dbReference type="NCBI Taxonomy" id="762947"/>
    <lineage>
        <taxon>Bacteria</taxon>
        <taxon>Bacillati</taxon>
        <taxon>Bacillota</taxon>
        <taxon>Bacilli</taxon>
        <taxon>Bacillales</taxon>
        <taxon>Bacillaceae</taxon>
        <taxon>Cytobacillus</taxon>
    </lineage>
</organism>
<proteinExistence type="inferred from homology"/>
<keyword evidence="6 7" id="KW-0472">Membrane</keyword>
<feature type="transmembrane region" description="Helical" evidence="7">
    <location>
        <begin position="107"/>
        <end position="129"/>
    </location>
</feature>
<dbReference type="NCBIfam" id="TIGR03023">
    <property type="entry name" value="WcaJ_sugtrans"/>
    <property type="match status" value="1"/>
</dbReference>
<accession>A0ABS4RHI5</accession>
<feature type="transmembrane region" description="Helical" evidence="7">
    <location>
        <begin position="281"/>
        <end position="302"/>
    </location>
</feature>
<sequence>MIRGKEKIMTQIYAGVDFVCIQAAFLLAWILRFDKVHSISHLPFSNYLFWGIIYGLSFMLIAYMSTLYIPKRKTKFATEIAKLLQAHLVSIFILLSVLYTIKSVDISRLFLFIFFLLAVLFTSIYRYLVKQSLRHIRRRGFNKQFVLIAGAGKVGKRYYQTIQRHPEFGLAVIGFLDDYCTELEDGYKPILGKINELEKVLSSKLVDEVIIALPLIVYPKYKEIILKCEKAGVRVSIIPDFYDILPATPYFQSLGDLPIIGIRDVPLDEATNRVFKRVFDVLFASIAIVLTSPIMLAIIIVLKLTSPGPIVFKQERVGLNRRTFSMYKFRSMKHMSKTQSDTQWTTENDPRRTRFGSFLRKTSLDELPQFFNVLKGEMSVVGPRPERPYFVDQFKEEVPKYMIKHHVRPGITGWAQVSGLRGDTSIADRIEHDLFYIEHWTILFDIKIIYKTVINGFVNRNAY</sequence>
<feature type="transmembrane region" description="Helical" evidence="7">
    <location>
        <begin position="47"/>
        <end position="69"/>
    </location>
</feature>
<evidence type="ECO:0000256" key="6">
    <source>
        <dbReference type="ARBA" id="ARBA00023136"/>
    </source>
</evidence>
<name>A0ABS4RHI5_9BACI</name>
<keyword evidence="10" id="KW-1185">Reference proteome</keyword>
<protein>
    <submittedName>
        <fullName evidence="9">Undecaprenyl-phosphate glucose phosphotransferase</fullName>
    </submittedName>
</protein>
<comment type="caution">
    <text evidence="9">The sequence shown here is derived from an EMBL/GenBank/DDBJ whole genome shotgun (WGS) entry which is preliminary data.</text>
</comment>
<evidence type="ECO:0000256" key="5">
    <source>
        <dbReference type="ARBA" id="ARBA00022989"/>
    </source>
</evidence>
<evidence type="ECO:0000256" key="3">
    <source>
        <dbReference type="ARBA" id="ARBA00022679"/>
    </source>
</evidence>
<dbReference type="Gene3D" id="3.40.50.720">
    <property type="entry name" value="NAD(P)-binding Rossmann-like Domain"/>
    <property type="match status" value="1"/>
</dbReference>
<feature type="domain" description="Bacterial sugar transferase" evidence="8">
    <location>
        <begin position="276"/>
        <end position="455"/>
    </location>
</feature>
<evidence type="ECO:0000256" key="7">
    <source>
        <dbReference type="SAM" id="Phobius"/>
    </source>
</evidence>
<reference evidence="9 10" key="1">
    <citation type="submission" date="2021-03" db="EMBL/GenBank/DDBJ databases">
        <title>Genomic Encyclopedia of Type Strains, Phase IV (KMG-IV): sequencing the most valuable type-strain genomes for metagenomic binning, comparative biology and taxonomic classification.</title>
        <authorList>
            <person name="Goeker M."/>
        </authorList>
    </citation>
    <scope>NUCLEOTIDE SEQUENCE [LARGE SCALE GENOMIC DNA]</scope>
    <source>
        <strain evidence="9 10">DSM 26675</strain>
    </source>
</reference>
<keyword evidence="3" id="KW-0808">Transferase</keyword>
<dbReference type="Proteomes" id="UP001519293">
    <property type="component" value="Unassembled WGS sequence"/>
</dbReference>
<gene>
    <name evidence="9" type="ORF">J2Z40_002917</name>
</gene>
<dbReference type="InterPro" id="IPR017473">
    <property type="entry name" value="Undecaprenyl-P_gluc_Ptfrase"/>
</dbReference>
<dbReference type="Pfam" id="PF13727">
    <property type="entry name" value="CoA_binding_3"/>
    <property type="match status" value="1"/>
</dbReference>
<comment type="similarity">
    <text evidence="2">Belongs to the bacterial sugar transferase family.</text>
</comment>
<evidence type="ECO:0000313" key="10">
    <source>
        <dbReference type="Proteomes" id="UP001519293"/>
    </source>
</evidence>
<dbReference type="Pfam" id="PF02397">
    <property type="entry name" value="Bac_transf"/>
    <property type="match status" value="1"/>
</dbReference>
<feature type="transmembrane region" description="Helical" evidence="7">
    <location>
        <begin position="12"/>
        <end position="31"/>
    </location>
</feature>
<evidence type="ECO:0000256" key="2">
    <source>
        <dbReference type="ARBA" id="ARBA00006464"/>
    </source>
</evidence>
<dbReference type="NCBIfam" id="TIGR03025">
    <property type="entry name" value="EPS_sugtrans"/>
    <property type="match status" value="1"/>
</dbReference>
<dbReference type="PANTHER" id="PTHR30576">
    <property type="entry name" value="COLANIC BIOSYNTHESIS UDP-GLUCOSE LIPID CARRIER TRANSFERASE"/>
    <property type="match status" value="1"/>
</dbReference>
<feature type="transmembrane region" description="Helical" evidence="7">
    <location>
        <begin position="81"/>
        <end position="101"/>
    </location>
</feature>
<evidence type="ECO:0000313" key="9">
    <source>
        <dbReference type="EMBL" id="MBP2242343.1"/>
    </source>
</evidence>
<dbReference type="InterPro" id="IPR036291">
    <property type="entry name" value="NAD(P)-bd_dom_sf"/>
</dbReference>
<evidence type="ECO:0000256" key="1">
    <source>
        <dbReference type="ARBA" id="ARBA00004141"/>
    </source>
</evidence>
<keyword evidence="4 7" id="KW-0812">Transmembrane</keyword>
<dbReference type="EMBL" id="JAGIKZ010000019">
    <property type="protein sequence ID" value="MBP2242343.1"/>
    <property type="molecule type" value="Genomic_DNA"/>
</dbReference>
<dbReference type="SUPFAM" id="SSF51735">
    <property type="entry name" value="NAD(P)-binding Rossmann-fold domains"/>
    <property type="match status" value="1"/>
</dbReference>
<evidence type="ECO:0000259" key="8">
    <source>
        <dbReference type="Pfam" id="PF02397"/>
    </source>
</evidence>
<dbReference type="InterPro" id="IPR017475">
    <property type="entry name" value="EPS_sugar_tfrase"/>
</dbReference>
<keyword evidence="5 7" id="KW-1133">Transmembrane helix</keyword>
<dbReference type="PANTHER" id="PTHR30576:SF0">
    <property type="entry name" value="UNDECAPRENYL-PHOSPHATE N-ACETYLGALACTOSAMINYL 1-PHOSPHATE TRANSFERASE-RELATED"/>
    <property type="match status" value="1"/>
</dbReference>
<dbReference type="InterPro" id="IPR003362">
    <property type="entry name" value="Bact_transf"/>
</dbReference>